<dbReference type="InterPro" id="IPR027443">
    <property type="entry name" value="IPNS-like_sf"/>
</dbReference>
<dbReference type="GO" id="GO:0044283">
    <property type="term" value="P:small molecule biosynthetic process"/>
    <property type="evidence" value="ECO:0007669"/>
    <property type="project" value="UniProtKB-ARBA"/>
</dbReference>
<evidence type="ECO:0000259" key="3">
    <source>
        <dbReference type="PROSITE" id="PS51471"/>
    </source>
</evidence>
<organism evidence="4">
    <name type="scientific">Phialomyces arenicola</name>
    <dbReference type="NCBI Taxonomy" id="168477"/>
    <lineage>
        <taxon>Eukaryota</taxon>
        <taxon>Fungi</taxon>
        <taxon>Dikarya</taxon>
        <taxon>Ascomycota</taxon>
        <taxon>Pezizomycotina</taxon>
        <taxon>Eurotiomycetes</taxon>
        <taxon>Eurotiomycetidae</taxon>
        <taxon>Eurotiales</taxon>
        <taxon>Aspergillaceae</taxon>
        <taxon>Phialomyces</taxon>
    </lineage>
</organism>
<dbReference type="EMBL" id="MN518690">
    <property type="protein sequence ID" value="QIW91875.1"/>
    <property type="molecule type" value="Genomic_DNA"/>
</dbReference>
<dbReference type="SUPFAM" id="SSF51197">
    <property type="entry name" value="Clavaminate synthase-like"/>
    <property type="match status" value="1"/>
</dbReference>
<reference evidence="4" key="1">
    <citation type="journal article" date="2020" name="Environ. Microbiol.">
        <title>Acrophiarin (antibiotic S31794/F-1) from Penicillium arenicola shares biosynthetic features with both Aspergillus- and Leotiomycete-type echinocandins.</title>
        <authorList>
            <person name="Lan N."/>
            <person name="Perlatti B."/>
            <person name="Kvitek D.J."/>
            <person name="Wiemann P."/>
            <person name="Harvey C.J.B."/>
            <person name="Frisvad J."/>
            <person name="An Z."/>
            <person name="Bills G.F."/>
        </authorList>
    </citation>
    <scope>NUCLEOTIDE SEQUENCE</scope>
    <source>
        <strain evidence="4">NRRL 8095</strain>
    </source>
</reference>
<sequence>MSGSQDVHSSQLFSLSLLQLEGRDVRETRRLFEACSNDGFFYLDLRDHKRLLSDYEALLGIMKEYFAQSLDEKMKDDHTSDTIGYEPVATSAGVLTGLPDYYESFKVSWDQLTSGTEDLPSVVTANLPLFGRFTKQVHNSLMTILSCLSDAVLPHSNERFEASHRKGSTTRTNLTVLKYPKQESAELGIGHNRHTDIGTLTFLTSDQRGLQILTPDGWRYVEPRPGFAVVNVGDSLRFLSKRLFRSVVHRVLPIGPHQTEDRYTVAFFLRPEDEALFEDARGQVVSAKTWHDRKFDHFREPHDSQNIDCILTGGMEEDGKLLQRHVQAEM</sequence>
<dbReference type="InterPro" id="IPR050231">
    <property type="entry name" value="Iron_ascorbate_oxido_reductase"/>
</dbReference>
<feature type="domain" description="Fe2OG dioxygenase" evidence="3">
    <location>
        <begin position="169"/>
        <end position="271"/>
    </location>
</feature>
<dbReference type="Pfam" id="PF03171">
    <property type="entry name" value="2OG-FeII_Oxy"/>
    <property type="match status" value="1"/>
</dbReference>
<dbReference type="PROSITE" id="PS51471">
    <property type="entry name" value="FE2OG_OXY"/>
    <property type="match status" value="1"/>
</dbReference>
<dbReference type="PANTHER" id="PTHR47990">
    <property type="entry name" value="2-OXOGLUTARATE (2OG) AND FE(II)-DEPENDENT OXYGENASE SUPERFAMILY PROTEIN-RELATED"/>
    <property type="match status" value="1"/>
</dbReference>
<dbReference type="GO" id="GO:0046872">
    <property type="term" value="F:metal ion binding"/>
    <property type="evidence" value="ECO:0007669"/>
    <property type="project" value="UniProtKB-KW"/>
</dbReference>
<evidence type="ECO:0000256" key="1">
    <source>
        <dbReference type="ARBA" id="ARBA00008056"/>
    </source>
</evidence>
<proteinExistence type="inferred from homology"/>
<dbReference type="Pfam" id="PF14226">
    <property type="entry name" value="DIOX_N"/>
    <property type="match status" value="1"/>
</dbReference>
<keyword evidence="2" id="KW-0408">Iron</keyword>
<comment type="similarity">
    <text evidence="1 2">Belongs to the iron/ascorbate-dependent oxidoreductase family.</text>
</comment>
<dbReference type="Gene3D" id="2.60.120.330">
    <property type="entry name" value="B-lactam Antibiotic, Isopenicillin N Synthase, Chain"/>
    <property type="match status" value="1"/>
</dbReference>
<dbReference type="InterPro" id="IPR026992">
    <property type="entry name" value="DIOX_N"/>
</dbReference>
<dbReference type="GO" id="GO:0016491">
    <property type="term" value="F:oxidoreductase activity"/>
    <property type="evidence" value="ECO:0007669"/>
    <property type="project" value="UniProtKB-KW"/>
</dbReference>
<dbReference type="AlphaFoldDB" id="A0A6H0XBE2"/>
<dbReference type="InterPro" id="IPR005123">
    <property type="entry name" value="Oxoglu/Fe-dep_dioxygenase_dom"/>
</dbReference>
<evidence type="ECO:0000256" key="2">
    <source>
        <dbReference type="RuleBase" id="RU003682"/>
    </source>
</evidence>
<protein>
    <submittedName>
        <fullName evidence="4">OXY3</fullName>
    </submittedName>
</protein>
<dbReference type="InterPro" id="IPR044861">
    <property type="entry name" value="IPNS-like_FE2OG_OXY"/>
</dbReference>
<accession>A0A6H0XBE2</accession>
<name>A0A6H0XBE2_9EURO</name>
<gene>
    <name evidence="4" type="primary">oxy3</name>
</gene>
<keyword evidence="2" id="KW-0479">Metal-binding</keyword>
<evidence type="ECO:0000313" key="4">
    <source>
        <dbReference type="EMBL" id="QIW91875.1"/>
    </source>
</evidence>
<keyword evidence="2" id="KW-0560">Oxidoreductase</keyword>